<dbReference type="PANTHER" id="PTHR30055:SF151">
    <property type="entry name" value="TRANSCRIPTIONAL REGULATORY PROTEIN"/>
    <property type="match status" value="1"/>
</dbReference>
<accession>A0A4R6S8M5</accession>
<dbReference type="Proteomes" id="UP000295444">
    <property type="component" value="Unassembled WGS sequence"/>
</dbReference>
<dbReference type="Gene3D" id="1.10.10.60">
    <property type="entry name" value="Homeodomain-like"/>
    <property type="match status" value="1"/>
</dbReference>
<evidence type="ECO:0000256" key="1">
    <source>
        <dbReference type="ARBA" id="ARBA00023015"/>
    </source>
</evidence>
<name>A0A4R6S8M5_LABRH</name>
<dbReference type="GO" id="GO:0045892">
    <property type="term" value="P:negative regulation of DNA-templated transcription"/>
    <property type="evidence" value="ECO:0007669"/>
    <property type="project" value="InterPro"/>
</dbReference>
<proteinExistence type="predicted"/>
<feature type="DNA-binding region" description="H-T-H motif" evidence="4">
    <location>
        <begin position="33"/>
        <end position="52"/>
    </location>
</feature>
<dbReference type="EMBL" id="SNXZ01000004">
    <property type="protein sequence ID" value="TDP96200.1"/>
    <property type="molecule type" value="Genomic_DNA"/>
</dbReference>
<dbReference type="GO" id="GO:0003700">
    <property type="term" value="F:DNA-binding transcription factor activity"/>
    <property type="evidence" value="ECO:0007669"/>
    <property type="project" value="TreeGrafter"/>
</dbReference>
<dbReference type="InterPro" id="IPR009057">
    <property type="entry name" value="Homeodomain-like_sf"/>
</dbReference>
<evidence type="ECO:0000313" key="7">
    <source>
        <dbReference type="Proteomes" id="UP000295444"/>
    </source>
</evidence>
<dbReference type="PROSITE" id="PS50977">
    <property type="entry name" value="HTH_TETR_2"/>
    <property type="match status" value="1"/>
</dbReference>
<evidence type="ECO:0000313" key="6">
    <source>
        <dbReference type="EMBL" id="TDP96200.1"/>
    </source>
</evidence>
<evidence type="ECO:0000256" key="3">
    <source>
        <dbReference type="ARBA" id="ARBA00023163"/>
    </source>
</evidence>
<evidence type="ECO:0000259" key="5">
    <source>
        <dbReference type="PROSITE" id="PS50977"/>
    </source>
</evidence>
<organism evidence="6 7">
    <name type="scientific">Labedaea rhizosphaerae</name>
    <dbReference type="NCBI Taxonomy" id="598644"/>
    <lineage>
        <taxon>Bacteria</taxon>
        <taxon>Bacillati</taxon>
        <taxon>Actinomycetota</taxon>
        <taxon>Actinomycetes</taxon>
        <taxon>Pseudonocardiales</taxon>
        <taxon>Pseudonocardiaceae</taxon>
        <taxon>Labedaea</taxon>
    </lineage>
</organism>
<dbReference type="AlphaFoldDB" id="A0A4R6S8M5"/>
<keyword evidence="7" id="KW-1185">Reference proteome</keyword>
<dbReference type="PRINTS" id="PR00455">
    <property type="entry name" value="HTHTETR"/>
</dbReference>
<dbReference type="GO" id="GO:0000976">
    <property type="term" value="F:transcription cis-regulatory region binding"/>
    <property type="evidence" value="ECO:0007669"/>
    <property type="project" value="TreeGrafter"/>
</dbReference>
<dbReference type="Gene3D" id="1.10.357.10">
    <property type="entry name" value="Tetracycline Repressor, domain 2"/>
    <property type="match status" value="1"/>
</dbReference>
<dbReference type="SUPFAM" id="SSF46689">
    <property type="entry name" value="Homeodomain-like"/>
    <property type="match status" value="1"/>
</dbReference>
<reference evidence="6 7" key="1">
    <citation type="submission" date="2019-03" db="EMBL/GenBank/DDBJ databases">
        <title>Genomic Encyclopedia of Type Strains, Phase IV (KMG-IV): sequencing the most valuable type-strain genomes for metagenomic binning, comparative biology and taxonomic classification.</title>
        <authorList>
            <person name="Goeker M."/>
        </authorList>
    </citation>
    <scope>NUCLEOTIDE SEQUENCE [LARGE SCALE GENOMIC DNA]</scope>
    <source>
        <strain evidence="6 7">DSM 45361</strain>
    </source>
</reference>
<dbReference type="InterPro" id="IPR036271">
    <property type="entry name" value="Tet_transcr_reg_TetR-rel_C_sf"/>
</dbReference>
<dbReference type="Pfam" id="PF02909">
    <property type="entry name" value="TetR_C_1"/>
    <property type="match status" value="1"/>
</dbReference>
<keyword evidence="2 4" id="KW-0238">DNA-binding</keyword>
<protein>
    <submittedName>
        <fullName evidence="6">TetR family transcriptional regulator</fullName>
    </submittedName>
</protein>
<evidence type="ECO:0000256" key="2">
    <source>
        <dbReference type="ARBA" id="ARBA00023125"/>
    </source>
</evidence>
<gene>
    <name evidence="6" type="ORF">EV186_104182</name>
</gene>
<dbReference type="PANTHER" id="PTHR30055">
    <property type="entry name" value="HTH-TYPE TRANSCRIPTIONAL REGULATOR RUTR"/>
    <property type="match status" value="1"/>
</dbReference>
<dbReference type="SUPFAM" id="SSF48498">
    <property type="entry name" value="Tetracyclin repressor-like, C-terminal domain"/>
    <property type="match status" value="1"/>
</dbReference>
<sequence length="219" mass="24404">MQGRTGRPPRTSREEILAAARALVDRDGWDKLTIRRLAGELGVGATTLYHHLRDKQDLLVQLLDHYAEQIPRPELPPDPRERIIVAAITMHDSLAGWPRIAELLTADDLIGRSALWMVDAMVGGAMDCGCTPEQAVDVYRGIWYYTVGEITVRAHAARRRATDERPVHRDVVYRSLDGAELPALAAVAQDWPRWTTKDTYRQGLRAFVSGMLAELTGAG</sequence>
<dbReference type="InterPro" id="IPR001647">
    <property type="entry name" value="HTH_TetR"/>
</dbReference>
<comment type="caution">
    <text evidence="6">The sequence shown here is derived from an EMBL/GenBank/DDBJ whole genome shotgun (WGS) entry which is preliminary data.</text>
</comment>
<dbReference type="Pfam" id="PF00440">
    <property type="entry name" value="TetR_N"/>
    <property type="match status" value="1"/>
</dbReference>
<feature type="domain" description="HTH tetR-type" evidence="5">
    <location>
        <begin position="10"/>
        <end position="70"/>
    </location>
</feature>
<dbReference type="InterPro" id="IPR004111">
    <property type="entry name" value="Repressor_TetR_C"/>
</dbReference>
<keyword evidence="3" id="KW-0804">Transcription</keyword>
<evidence type="ECO:0000256" key="4">
    <source>
        <dbReference type="PROSITE-ProRule" id="PRU00335"/>
    </source>
</evidence>
<keyword evidence="1" id="KW-0805">Transcription regulation</keyword>
<dbReference type="InterPro" id="IPR050109">
    <property type="entry name" value="HTH-type_TetR-like_transc_reg"/>
</dbReference>